<feature type="compositionally biased region" description="Polar residues" evidence="1">
    <location>
        <begin position="1"/>
        <end position="11"/>
    </location>
</feature>
<dbReference type="VEuPathDB" id="FungiDB:ASPWEDRAFT_685698"/>
<protein>
    <submittedName>
        <fullName evidence="2">Uncharacterized protein</fullName>
    </submittedName>
</protein>
<feature type="compositionally biased region" description="Polar residues" evidence="1">
    <location>
        <begin position="26"/>
        <end position="37"/>
    </location>
</feature>
<evidence type="ECO:0000256" key="1">
    <source>
        <dbReference type="SAM" id="MobiDB-lite"/>
    </source>
</evidence>
<feature type="region of interest" description="Disordered" evidence="1">
    <location>
        <begin position="1"/>
        <end position="53"/>
    </location>
</feature>
<gene>
    <name evidence="2" type="ORF">ASPWEDRAFT_685698</name>
</gene>
<feature type="compositionally biased region" description="Basic and acidic residues" evidence="1">
    <location>
        <begin position="38"/>
        <end position="53"/>
    </location>
</feature>
<dbReference type="STRING" id="1073089.A0A1L9R8I8"/>
<dbReference type="GeneID" id="63754824"/>
<evidence type="ECO:0000313" key="3">
    <source>
        <dbReference type="Proteomes" id="UP000184383"/>
    </source>
</evidence>
<dbReference type="Proteomes" id="UP000184383">
    <property type="component" value="Unassembled WGS sequence"/>
</dbReference>
<keyword evidence="3" id="KW-1185">Reference proteome</keyword>
<evidence type="ECO:0000313" key="2">
    <source>
        <dbReference type="EMBL" id="OJJ31187.1"/>
    </source>
</evidence>
<name>A0A1L9R8I8_ASPWE</name>
<reference evidence="3" key="1">
    <citation type="journal article" date="2017" name="Genome Biol.">
        <title>Comparative genomics reveals high biological diversity and specific adaptations in the industrially and medically important fungal genus Aspergillus.</title>
        <authorList>
            <person name="de Vries R.P."/>
            <person name="Riley R."/>
            <person name="Wiebenga A."/>
            <person name="Aguilar-Osorio G."/>
            <person name="Amillis S."/>
            <person name="Uchima C.A."/>
            <person name="Anderluh G."/>
            <person name="Asadollahi M."/>
            <person name="Askin M."/>
            <person name="Barry K."/>
            <person name="Battaglia E."/>
            <person name="Bayram O."/>
            <person name="Benocci T."/>
            <person name="Braus-Stromeyer S.A."/>
            <person name="Caldana C."/>
            <person name="Canovas D."/>
            <person name="Cerqueira G.C."/>
            <person name="Chen F."/>
            <person name="Chen W."/>
            <person name="Choi C."/>
            <person name="Clum A."/>
            <person name="Dos Santos R.A."/>
            <person name="Damasio A.R."/>
            <person name="Diallinas G."/>
            <person name="Emri T."/>
            <person name="Fekete E."/>
            <person name="Flipphi M."/>
            <person name="Freyberg S."/>
            <person name="Gallo A."/>
            <person name="Gournas C."/>
            <person name="Habgood R."/>
            <person name="Hainaut M."/>
            <person name="Harispe M.L."/>
            <person name="Henrissat B."/>
            <person name="Hilden K.S."/>
            <person name="Hope R."/>
            <person name="Hossain A."/>
            <person name="Karabika E."/>
            <person name="Karaffa L."/>
            <person name="Karanyi Z."/>
            <person name="Krasevec N."/>
            <person name="Kuo A."/>
            <person name="Kusch H."/>
            <person name="LaButti K."/>
            <person name="Lagendijk E.L."/>
            <person name="Lapidus A."/>
            <person name="Levasseur A."/>
            <person name="Lindquist E."/>
            <person name="Lipzen A."/>
            <person name="Logrieco A.F."/>
            <person name="MacCabe A."/>
            <person name="Maekelae M.R."/>
            <person name="Malavazi I."/>
            <person name="Melin P."/>
            <person name="Meyer V."/>
            <person name="Mielnichuk N."/>
            <person name="Miskei M."/>
            <person name="Molnar A.P."/>
            <person name="Mule G."/>
            <person name="Ngan C.Y."/>
            <person name="Orejas M."/>
            <person name="Orosz E."/>
            <person name="Ouedraogo J.P."/>
            <person name="Overkamp K.M."/>
            <person name="Park H.-S."/>
            <person name="Perrone G."/>
            <person name="Piumi F."/>
            <person name="Punt P.J."/>
            <person name="Ram A.F."/>
            <person name="Ramon A."/>
            <person name="Rauscher S."/>
            <person name="Record E."/>
            <person name="Riano-Pachon D.M."/>
            <person name="Robert V."/>
            <person name="Roehrig J."/>
            <person name="Ruller R."/>
            <person name="Salamov A."/>
            <person name="Salih N.S."/>
            <person name="Samson R.A."/>
            <person name="Sandor E."/>
            <person name="Sanguinetti M."/>
            <person name="Schuetze T."/>
            <person name="Sepcic K."/>
            <person name="Shelest E."/>
            <person name="Sherlock G."/>
            <person name="Sophianopoulou V."/>
            <person name="Squina F.M."/>
            <person name="Sun H."/>
            <person name="Susca A."/>
            <person name="Todd R.B."/>
            <person name="Tsang A."/>
            <person name="Unkles S.E."/>
            <person name="van de Wiele N."/>
            <person name="van Rossen-Uffink D."/>
            <person name="Oliveira J.V."/>
            <person name="Vesth T.C."/>
            <person name="Visser J."/>
            <person name="Yu J.-H."/>
            <person name="Zhou M."/>
            <person name="Andersen M.R."/>
            <person name="Archer D.B."/>
            <person name="Baker S.E."/>
            <person name="Benoit I."/>
            <person name="Brakhage A.A."/>
            <person name="Braus G.H."/>
            <person name="Fischer R."/>
            <person name="Frisvad J.C."/>
            <person name="Goldman G.H."/>
            <person name="Houbraken J."/>
            <person name="Oakley B."/>
            <person name="Pocsi I."/>
            <person name="Scazzocchio C."/>
            <person name="Seiboth B."/>
            <person name="vanKuyk P.A."/>
            <person name="Wortman J."/>
            <person name="Dyer P.S."/>
            <person name="Grigoriev I.V."/>
        </authorList>
    </citation>
    <scope>NUCLEOTIDE SEQUENCE [LARGE SCALE GENOMIC DNA]</scope>
    <source>
        <strain evidence="3">DTO 134E9</strain>
    </source>
</reference>
<feature type="compositionally biased region" description="Basic and acidic residues" evidence="1">
    <location>
        <begin position="12"/>
        <end position="23"/>
    </location>
</feature>
<accession>A0A1L9R8I8</accession>
<proteinExistence type="predicted"/>
<dbReference type="RefSeq" id="XP_040684864.1">
    <property type="nucleotide sequence ID" value="XM_040838976.1"/>
</dbReference>
<sequence length="296" mass="34968">MPESDVTTTSRCNEHPSRIETPRVARSSTSKPPQRFYSTRESHGEANNKSHEESIAARYQAQVAVNQTRAQTLHTLTLCRTVITTLEVTRMAKSRVGFAFWRAFWERIYSRDYARFLICHVQNTLSKVDFLFRNIARELHEITLNTVVQVVQATTEEKILRALEQMEQQVGIRRRRRRKKARSMIDKMRANIEAVRVTISDEIIDGLKRVVFALDPYCDYYPGDTEEEMRQLSNSEQMARWRHAERNFPGLYRHWHSAASGAIRTVGMYYLDQSRHRRYSFIRRPMTHDELRQWRG</sequence>
<dbReference type="OrthoDB" id="4192742at2759"/>
<organism evidence="2 3">
    <name type="scientific">Aspergillus wentii DTO 134E9</name>
    <dbReference type="NCBI Taxonomy" id="1073089"/>
    <lineage>
        <taxon>Eukaryota</taxon>
        <taxon>Fungi</taxon>
        <taxon>Dikarya</taxon>
        <taxon>Ascomycota</taxon>
        <taxon>Pezizomycotina</taxon>
        <taxon>Eurotiomycetes</taxon>
        <taxon>Eurotiomycetidae</taxon>
        <taxon>Eurotiales</taxon>
        <taxon>Aspergillaceae</taxon>
        <taxon>Aspergillus</taxon>
        <taxon>Aspergillus subgen. Cremei</taxon>
    </lineage>
</organism>
<dbReference type="EMBL" id="KV878216">
    <property type="protein sequence ID" value="OJJ31187.1"/>
    <property type="molecule type" value="Genomic_DNA"/>
</dbReference>
<dbReference type="AlphaFoldDB" id="A0A1L9R8I8"/>